<protein>
    <submittedName>
        <fullName evidence="1">9130_t:CDS:1</fullName>
    </submittedName>
</protein>
<gene>
    <name evidence="1" type="ORF">DEBURN_LOCUS4801</name>
</gene>
<comment type="caution">
    <text evidence="1">The sequence shown here is derived from an EMBL/GenBank/DDBJ whole genome shotgun (WGS) entry which is preliminary data.</text>
</comment>
<keyword evidence="2" id="KW-1185">Reference proteome</keyword>
<sequence length="117" mass="13623">MNDFNDILANISRTLIFPSLLSIEEIILFLNSKKPRSHKNCHGYMLLKISIVKECRRLGTNDKKIIASATNYFWKKFNKARKIWICGFSSKGELYMIIVTVMPTRYLDMSLQMKVGE</sequence>
<proteinExistence type="predicted"/>
<reference evidence="1" key="1">
    <citation type="submission" date="2021-06" db="EMBL/GenBank/DDBJ databases">
        <authorList>
            <person name="Kallberg Y."/>
            <person name="Tangrot J."/>
            <person name="Rosling A."/>
        </authorList>
    </citation>
    <scope>NUCLEOTIDE SEQUENCE</scope>
    <source>
        <strain evidence="1">AZ414A</strain>
    </source>
</reference>
<dbReference type="EMBL" id="CAJVPK010000390">
    <property type="protein sequence ID" value="CAG8503521.1"/>
    <property type="molecule type" value="Genomic_DNA"/>
</dbReference>
<name>A0A9N9F1B1_9GLOM</name>
<organism evidence="1 2">
    <name type="scientific">Diversispora eburnea</name>
    <dbReference type="NCBI Taxonomy" id="1213867"/>
    <lineage>
        <taxon>Eukaryota</taxon>
        <taxon>Fungi</taxon>
        <taxon>Fungi incertae sedis</taxon>
        <taxon>Mucoromycota</taxon>
        <taxon>Glomeromycotina</taxon>
        <taxon>Glomeromycetes</taxon>
        <taxon>Diversisporales</taxon>
        <taxon>Diversisporaceae</taxon>
        <taxon>Diversispora</taxon>
    </lineage>
</organism>
<dbReference type="AlphaFoldDB" id="A0A9N9F1B1"/>
<evidence type="ECO:0000313" key="2">
    <source>
        <dbReference type="Proteomes" id="UP000789706"/>
    </source>
</evidence>
<evidence type="ECO:0000313" key="1">
    <source>
        <dbReference type="EMBL" id="CAG8503521.1"/>
    </source>
</evidence>
<accession>A0A9N9F1B1</accession>
<dbReference type="Proteomes" id="UP000789706">
    <property type="component" value="Unassembled WGS sequence"/>
</dbReference>